<dbReference type="Proteomes" id="UP000574931">
    <property type="component" value="Unassembled WGS sequence"/>
</dbReference>
<keyword evidence="2" id="KW-1185">Reference proteome</keyword>
<protein>
    <submittedName>
        <fullName evidence="1">Uncharacterized protein</fullName>
    </submittedName>
</protein>
<comment type="caution">
    <text evidence="1">The sequence shown here is derived from an EMBL/GenBank/DDBJ whole genome shotgun (WGS) entry which is preliminary data.</text>
</comment>
<evidence type="ECO:0000313" key="2">
    <source>
        <dbReference type="Proteomes" id="UP000574931"/>
    </source>
</evidence>
<accession>A0A849KKW8</accession>
<organism evidence="1 2">
    <name type="scientific">Ochrobactrum soli</name>
    <dbReference type="NCBI Taxonomy" id="2448455"/>
    <lineage>
        <taxon>Bacteria</taxon>
        <taxon>Pseudomonadati</taxon>
        <taxon>Pseudomonadota</taxon>
        <taxon>Alphaproteobacteria</taxon>
        <taxon>Hyphomicrobiales</taxon>
        <taxon>Brucellaceae</taxon>
        <taxon>Brucella/Ochrobactrum group</taxon>
        <taxon>Ochrobactrum</taxon>
    </lineage>
</organism>
<dbReference type="RefSeq" id="WP_171316511.1">
    <property type="nucleotide sequence ID" value="NZ_JABFCY010000001.1"/>
</dbReference>
<evidence type="ECO:0000313" key="1">
    <source>
        <dbReference type="EMBL" id="NNU59179.1"/>
    </source>
</evidence>
<dbReference type="EMBL" id="JABFCY010000001">
    <property type="protein sequence ID" value="NNU59179.1"/>
    <property type="molecule type" value="Genomic_DNA"/>
</dbReference>
<proteinExistence type="predicted"/>
<dbReference type="AlphaFoldDB" id="A0A849KKW8"/>
<sequence length="101" mass="10934">MASCGLVLRGGIQEKLLLAVLPLSPDPTIFICSASFKASSKSCRNAAFSGQKCNLAVCVAIFTGRFFLIHRPENGAYDVSLTVQPVQFMEEILLYACGEQM</sequence>
<reference evidence="1 2" key="1">
    <citation type="submission" date="2020-05" db="EMBL/GenBank/DDBJ databases">
        <title>Draft Genome Sequence of Ochrobactrum soli Isolated from Stable Fly Gut.</title>
        <authorList>
            <person name="Pileggi M.T."/>
            <person name="Vazhakkala L.J."/>
            <person name="Wong C.N."/>
        </authorList>
    </citation>
    <scope>NUCLEOTIDE SEQUENCE [LARGE SCALE GENOMIC DNA]</scope>
    <source>
        <strain evidence="1 2">MTP-C0764</strain>
    </source>
</reference>
<gene>
    <name evidence="1" type="ORF">HKX02_02760</name>
</gene>
<name>A0A849KKW8_9HYPH</name>